<dbReference type="AlphaFoldDB" id="A0A6N4SMT0"/>
<keyword evidence="3" id="KW-1185">Reference proteome</keyword>
<dbReference type="RefSeq" id="WP_011583697.1">
    <property type="nucleotide sequence ID" value="NC_008255.1"/>
</dbReference>
<dbReference type="OrthoDB" id="686440at2"/>
<dbReference type="InterPro" id="IPR032578">
    <property type="entry name" value="DUF4919"/>
</dbReference>
<evidence type="ECO:0000256" key="1">
    <source>
        <dbReference type="SAM" id="SignalP"/>
    </source>
</evidence>
<evidence type="ECO:0008006" key="4">
    <source>
        <dbReference type="Google" id="ProtNLM"/>
    </source>
</evidence>
<sequence>MFRSVIGFILLLLTLTVQAQIDPAHLPELLAQKGGYATLTGRFETSDTTLSIEDFQLIYYGYQTTAVYYSKDIEFNENLLKPLSRSGQYKQVIDLADSILRLNPVSIAAHFEKAYACAQLGFNEGESFHRKRYIVLCNVIKLSGNGSIAQPYACNSTNDAVEFILFKGFTAIDDRKTSSGVIEFDLAKNKQKVLHLYISIPAQAYTPPDSTSDSE</sequence>
<dbReference type="EMBL" id="CP000383">
    <property type="protein sequence ID" value="ABG57581.1"/>
    <property type="molecule type" value="Genomic_DNA"/>
</dbReference>
<evidence type="ECO:0000313" key="3">
    <source>
        <dbReference type="Proteomes" id="UP000001822"/>
    </source>
</evidence>
<accession>A0A6N4SMT0</accession>
<dbReference type="Pfam" id="PF16266">
    <property type="entry name" value="DUF4919"/>
    <property type="match status" value="1"/>
</dbReference>
<dbReference type="KEGG" id="chu:CHU_0290"/>
<feature type="signal peptide" evidence="1">
    <location>
        <begin position="1"/>
        <end position="19"/>
    </location>
</feature>
<keyword evidence="1" id="KW-0732">Signal</keyword>
<reference evidence="2 3" key="1">
    <citation type="journal article" date="2007" name="Appl. Environ. Microbiol.">
        <title>Genome sequence of the cellulolytic gliding bacterium Cytophaga hutchinsonii.</title>
        <authorList>
            <person name="Xie G."/>
            <person name="Bruce D.C."/>
            <person name="Challacombe J.F."/>
            <person name="Chertkov O."/>
            <person name="Detter J.C."/>
            <person name="Gilna P."/>
            <person name="Han C.S."/>
            <person name="Lucas S."/>
            <person name="Misra M."/>
            <person name="Myers G.L."/>
            <person name="Richardson P."/>
            <person name="Tapia R."/>
            <person name="Thayer N."/>
            <person name="Thompson L.S."/>
            <person name="Brettin T.S."/>
            <person name="Henrissat B."/>
            <person name="Wilson D.B."/>
            <person name="McBride M.J."/>
        </authorList>
    </citation>
    <scope>NUCLEOTIDE SEQUENCE [LARGE SCALE GENOMIC DNA]</scope>
    <source>
        <strain evidence="3">ATCC 33406 / DSM 1761 / CIP 103989 / NBRC 15051 / NCIMB 9469 / D465</strain>
    </source>
</reference>
<name>A0A6N4SMT0_CYTH3</name>
<dbReference type="Proteomes" id="UP000001822">
    <property type="component" value="Chromosome"/>
</dbReference>
<organism evidence="2 3">
    <name type="scientific">Cytophaga hutchinsonii (strain ATCC 33406 / DSM 1761 / CIP 103989 / NBRC 15051 / NCIMB 9469 / D465)</name>
    <dbReference type="NCBI Taxonomy" id="269798"/>
    <lineage>
        <taxon>Bacteria</taxon>
        <taxon>Pseudomonadati</taxon>
        <taxon>Bacteroidota</taxon>
        <taxon>Cytophagia</taxon>
        <taxon>Cytophagales</taxon>
        <taxon>Cytophagaceae</taxon>
        <taxon>Cytophaga</taxon>
    </lineage>
</organism>
<gene>
    <name evidence="2" type="ordered locus">CHU_0290</name>
</gene>
<proteinExistence type="predicted"/>
<feature type="chain" id="PRO_5026738579" description="DUF4919 domain-containing protein" evidence="1">
    <location>
        <begin position="20"/>
        <end position="215"/>
    </location>
</feature>
<protein>
    <recommendedName>
        <fullName evidence="4">DUF4919 domain-containing protein</fullName>
    </recommendedName>
</protein>
<evidence type="ECO:0000313" key="2">
    <source>
        <dbReference type="EMBL" id="ABG57581.1"/>
    </source>
</evidence>